<protein>
    <submittedName>
        <fullName evidence="1">Uncharacterized protein</fullName>
    </submittedName>
</protein>
<evidence type="ECO:0000313" key="1">
    <source>
        <dbReference type="EMBL" id="LAB16890.1"/>
    </source>
</evidence>
<dbReference type="AlphaFoldDB" id="A0A2D4L7K1"/>
<sequence>MLLFPPRSLEVRTLFCCPSLDGDVPQFMKLRYKTLLLTCPYICSSVLLLLKLDFFPPEFLPMKGAFRQGDKRIKLSMAVNPPPGTKGSICPCVSSSTEGPF</sequence>
<proteinExistence type="predicted"/>
<organism evidence="1">
    <name type="scientific">Micrurus paraensis</name>
    <dbReference type="NCBI Taxonomy" id="1970185"/>
    <lineage>
        <taxon>Eukaryota</taxon>
        <taxon>Metazoa</taxon>
        <taxon>Chordata</taxon>
        <taxon>Craniata</taxon>
        <taxon>Vertebrata</taxon>
        <taxon>Euteleostomi</taxon>
        <taxon>Lepidosauria</taxon>
        <taxon>Squamata</taxon>
        <taxon>Bifurcata</taxon>
        <taxon>Unidentata</taxon>
        <taxon>Episquamata</taxon>
        <taxon>Toxicofera</taxon>
        <taxon>Serpentes</taxon>
        <taxon>Colubroidea</taxon>
        <taxon>Elapidae</taxon>
        <taxon>Elapinae</taxon>
        <taxon>Micrurus</taxon>
    </lineage>
</organism>
<reference evidence="1" key="1">
    <citation type="submission" date="2017-07" db="EMBL/GenBank/DDBJ databases">
        <authorList>
            <person name="Mikheyev A."/>
            <person name="Grau M."/>
        </authorList>
    </citation>
    <scope>NUCLEOTIDE SEQUENCE</scope>
    <source>
        <tissue evidence="1">Venom_gland</tissue>
    </source>
</reference>
<reference evidence="1" key="2">
    <citation type="submission" date="2017-11" db="EMBL/GenBank/DDBJ databases">
        <title>Coralsnake Venomics: Analyses of Venom Gland Transcriptomes and Proteomes of Six Brazilian Taxa.</title>
        <authorList>
            <person name="Aird S.D."/>
            <person name="Jorge da Silva N."/>
            <person name="Qiu L."/>
            <person name="Villar-Briones A."/>
            <person name="Aparecida-Saddi V."/>
            <person name="Campos-Telles M.P."/>
            <person name="Grau M."/>
            <person name="Mikheyev A.S."/>
        </authorList>
    </citation>
    <scope>NUCLEOTIDE SEQUENCE</scope>
    <source>
        <tissue evidence="1">Venom_gland</tissue>
    </source>
</reference>
<accession>A0A2D4L7K1</accession>
<dbReference type="EMBL" id="IACL01117667">
    <property type="protein sequence ID" value="LAB16890.1"/>
    <property type="molecule type" value="Transcribed_RNA"/>
</dbReference>
<name>A0A2D4L7K1_9SAUR</name>